<organism evidence="3 4">
    <name type="scientific">Nitrosospira multiformis</name>
    <dbReference type="NCBI Taxonomy" id="1231"/>
    <lineage>
        <taxon>Bacteria</taxon>
        <taxon>Pseudomonadati</taxon>
        <taxon>Pseudomonadota</taxon>
        <taxon>Betaproteobacteria</taxon>
        <taxon>Nitrosomonadales</taxon>
        <taxon>Nitrosomonadaceae</taxon>
        <taxon>Nitrosospira</taxon>
    </lineage>
</organism>
<dbReference type="EMBL" id="FPBZ01000007">
    <property type="protein sequence ID" value="SFU57182.1"/>
    <property type="molecule type" value="Genomic_DNA"/>
</dbReference>
<dbReference type="InterPro" id="IPR013424">
    <property type="entry name" value="Ice-binding_C"/>
</dbReference>
<dbReference type="NCBIfam" id="TIGR02595">
    <property type="entry name" value="PEP_CTERM"/>
    <property type="match status" value="1"/>
</dbReference>
<name>A0A1I7H955_9PROT</name>
<feature type="chain" id="PRO_5010267982" evidence="1">
    <location>
        <begin position="24"/>
        <end position="208"/>
    </location>
</feature>
<accession>A0A1I7H955</accession>
<dbReference type="AlphaFoldDB" id="A0A1I7H955"/>
<proteinExistence type="predicted"/>
<keyword evidence="1" id="KW-0732">Signal</keyword>
<evidence type="ECO:0000256" key="1">
    <source>
        <dbReference type="SAM" id="SignalP"/>
    </source>
</evidence>
<sequence>MNNFSKIAIAALAFGGSISAASAAGVITNISASGDGLGSFNYTIDDTNRVLELTKVFNSVDPIVLTFTVEHSTGPGNPYTVNEAITNSSSQLWSDFHYTIGEPDRGNGVVFTQHNNAVLSGFSLDQSSGPRNLDFSGNLASGSPAATAGFMITPFDPGQGNTMTFTITQAPTIGQVPAVPEPETYAMLLAGLGLMGAMVKGRNSKKSA</sequence>
<evidence type="ECO:0000313" key="3">
    <source>
        <dbReference type="EMBL" id="SFU57182.1"/>
    </source>
</evidence>
<dbReference type="RefSeq" id="WP_074974748.1">
    <property type="nucleotide sequence ID" value="NZ_FPBZ01000007.1"/>
</dbReference>
<feature type="domain" description="Ice-binding protein C-terminal" evidence="2">
    <location>
        <begin position="178"/>
        <end position="200"/>
    </location>
</feature>
<evidence type="ECO:0000313" key="4">
    <source>
        <dbReference type="Proteomes" id="UP000182649"/>
    </source>
</evidence>
<dbReference type="Pfam" id="PF07589">
    <property type="entry name" value="PEP-CTERM"/>
    <property type="match status" value="1"/>
</dbReference>
<gene>
    <name evidence="3" type="ORF">SAMN05216417_107170</name>
</gene>
<protein>
    <submittedName>
        <fullName evidence="3">PEP-CTERM protein-sorting domain-containing protein</fullName>
    </submittedName>
</protein>
<feature type="signal peptide" evidence="1">
    <location>
        <begin position="1"/>
        <end position="23"/>
    </location>
</feature>
<evidence type="ECO:0000259" key="2">
    <source>
        <dbReference type="Pfam" id="PF07589"/>
    </source>
</evidence>
<dbReference type="Proteomes" id="UP000182649">
    <property type="component" value="Unassembled WGS sequence"/>
</dbReference>
<dbReference type="OrthoDB" id="571052at2"/>
<reference evidence="3 4" key="1">
    <citation type="submission" date="2016-10" db="EMBL/GenBank/DDBJ databases">
        <authorList>
            <person name="de Groot N.N."/>
        </authorList>
    </citation>
    <scope>NUCLEOTIDE SEQUENCE [LARGE SCALE GENOMIC DNA]</scope>
    <source>
        <strain evidence="3 4">Nl14</strain>
    </source>
</reference>